<evidence type="ECO:0000313" key="9">
    <source>
        <dbReference type="Proteomes" id="UP000033423"/>
    </source>
</evidence>
<dbReference type="PANTHER" id="PTHR41695:SF1">
    <property type="entry name" value="1,4-ALPHA-GLUCAN BRANCHING ENZYME TK1436"/>
    <property type="match status" value="1"/>
</dbReference>
<keyword evidence="8" id="KW-0378">Hydrolase</keyword>
<dbReference type="Pfam" id="PF09210">
    <property type="entry name" value="BE_C"/>
    <property type="match status" value="1"/>
</dbReference>
<evidence type="ECO:0000259" key="6">
    <source>
        <dbReference type="Pfam" id="PF03065"/>
    </source>
</evidence>
<gene>
    <name evidence="8" type="ORF">MBAV_003795</name>
</gene>
<dbReference type="InterPro" id="IPR004300">
    <property type="entry name" value="Glyco_hydro_57_N"/>
</dbReference>
<feature type="active site" description="Proton donor" evidence="3">
    <location>
        <position position="351"/>
    </location>
</feature>
<dbReference type="SUPFAM" id="SSF88688">
    <property type="entry name" value="Families 57/38 glycoside transferase middle domain"/>
    <property type="match status" value="1"/>
</dbReference>
<dbReference type="GO" id="GO:0030979">
    <property type="term" value="P:alpha-glucan biosynthetic process"/>
    <property type="evidence" value="ECO:0007669"/>
    <property type="project" value="InterPro"/>
</dbReference>
<protein>
    <submittedName>
        <fullName evidence="8">Glycoside hydrolase family protein</fullName>
    </submittedName>
</protein>
<evidence type="ECO:0000256" key="3">
    <source>
        <dbReference type="PIRSR" id="PIRSR640042-1"/>
    </source>
</evidence>
<dbReference type="GO" id="GO:0005576">
    <property type="term" value="C:extracellular region"/>
    <property type="evidence" value="ECO:0007669"/>
    <property type="project" value="TreeGrafter"/>
</dbReference>
<dbReference type="InterPro" id="IPR040042">
    <property type="entry name" value="Branching_enz_MT3115-like"/>
</dbReference>
<dbReference type="CDD" id="cd10792">
    <property type="entry name" value="GH57N_AmyC_like"/>
    <property type="match status" value="1"/>
</dbReference>
<dbReference type="GO" id="GO:0016787">
    <property type="term" value="F:hydrolase activity"/>
    <property type="evidence" value="ECO:0007669"/>
    <property type="project" value="UniProtKB-KW"/>
</dbReference>
<feature type="domain" description="Glycoside hydrolase family 57 N-terminal" evidence="6">
    <location>
        <begin position="9"/>
        <end position="398"/>
    </location>
</feature>
<keyword evidence="9" id="KW-1185">Reference proteome</keyword>
<dbReference type="AlphaFoldDB" id="A0A0F3GQ07"/>
<feature type="binding site" evidence="4">
    <location>
        <position position="242"/>
    </location>
    <ligand>
        <name>substrate</name>
    </ligand>
</feature>
<dbReference type="InterPro" id="IPR028995">
    <property type="entry name" value="Glyco_hydro_57/38_cen_sf"/>
</dbReference>
<dbReference type="Gene3D" id="3.20.110.10">
    <property type="entry name" value="Glycoside hydrolase 38, N terminal domain"/>
    <property type="match status" value="1"/>
</dbReference>
<feature type="binding site" evidence="4">
    <location>
        <position position="465"/>
    </location>
    <ligand>
        <name>substrate</name>
    </ligand>
</feature>
<dbReference type="InterPro" id="IPR011330">
    <property type="entry name" value="Glyco_hydro/deAcase_b/a-brl"/>
</dbReference>
<evidence type="ECO:0000256" key="2">
    <source>
        <dbReference type="ARBA" id="ARBA00023277"/>
    </source>
</evidence>
<evidence type="ECO:0000256" key="4">
    <source>
        <dbReference type="PIRSR" id="PIRSR640042-2"/>
    </source>
</evidence>
<dbReference type="Pfam" id="PF03065">
    <property type="entry name" value="Glyco_hydro_57"/>
    <property type="match status" value="1"/>
</dbReference>
<feature type="binding site" evidence="4">
    <location>
        <position position="259"/>
    </location>
    <ligand>
        <name>substrate</name>
    </ligand>
</feature>
<evidence type="ECO:0000313" key="8">
    <source>
        <dbReference type="EMBL" id="KJU84015.1"/>
    </source>
</evidence>
<accession>A0A0F3GQ07</accession>
<organism evidence="8 9">
    <name type="scientific">Candidatus Magnetobacterium bavaricum</name>
    <dbReference type="NCBI Taxonomy" id="29290"/>
    <lineage>
        <taxon>Bacteria</taxon>
        <taxon>Pseudomonadati</taxon>
        <taxon>Nitrospirota</taxon>
        <taxon>Thermodesulfovibrionia</taxon>
        <taxon>Thermodesulfovibrionales</taxon>
        <taxon>Candidatus Magnetobacteriaceae</taxon>
        <taxon>Candidatus Magnetobacterium</taxon>
    </lineage>
</organism>
<dbReference type="InterPro" id="IPR037090">
    <property type="entry name" value="57_glycoside_trans_central"/>
</dbReference>
<dbReference type="Gene3D" id="1.20.1430.10">
    <property type="entry name" value="Families 57/38 glycoside transferase, middle domain"/>
    <property type="match status" value="1"/>
</dbReference>
<dbReference type="GO" id="GO:0003844">
    <property type="term" value="F:1,4-alpha-glucan branching enzyme activity"/>
    <property type="evidence" value="ECO:0007669"/>
    <property type="project" value="InterPro"/>
</dbReference>
<dbReference type="PATRIC" id="fig|29290.4.peg.5033"/>
<feature type="binding site" evidence="4">
    <location>
        <position position="404"/>
    </location>
    <ligand>
        <name>substrate</name>
    </ligand>
</feature>
<evidence type="ECO:0000256" key="1">
    <source>
        <dbReference type="ARBA" id="ARBA00006821"/>
    </source>
</evidence>
<dbReference type="InterPro" id="IPR027291">
    <property type="entry name" value="Glyco_hydro_38_N_sf"/>
</dbReference>
<sequence length="529" mass="61763">MTKGYWLPVLHSHLPFVKHPEYDYFLEEHWLFEAMTETYIPLLMIMKRMVDEGIDFRLTTSITPTLAEMLADEHLRQRYMRHLDRLIDLSELELRRLTNDGDFLPLALFYNQRFREIKAFYTDDLNRNLLSGYKHFMHLGKLDVITCCATHGFLPLLSVNPQAVEVQIGVAVDTHTRHFGKVPSGIWLPECAYYEGLDEVLKRHSLRYFFLDTHGLTEGSPYPKYNVYAPVYTPHGVTAFARDPLSSQQVWSSRSGYPGDFDYRDFYKDIGYDLDFDYIKPYISPDGIRVFTGLKYYRITGPTDDKQPYRPETALNKATLHARDFFTNRVGHIQSLSRGMNRPPVVVSCYDAELYGHWWFEGPEFLYRVFREIHNGKTIEAITPLEYLGKHPDNQVISPSPSTWGDKGGYDVWLNGKNDWIYKHLFSMATTIENLANKHYNETNPLTIRVLNQLVRELLLGQGSDWAFLIATATALQYGEKRTKEHIANFNRLLEGFKSKRLDITFLEWLEQKNSIFEDLNFRVFAGKH</sequence>
<feature type="domain" description="1,4-alpha-glucan branching enzyme C-terminal" evidence="7">
    <location>
        <begin position="425"/>
        <end position="525"/>
    </location>
</feature>
<reference evidence="8 9" key="1">
    <citation type="submission" date="2015-02" db="EMBL/GenBank/DDBJ databases">
        <title>Single-cell genomics of uncultivated deep-branching MTB reveals a conserved set of magnetosome genes.</title>
        <authorList>
            <person name="Kolinko S."/>
            <person name="Richter M."/>
            <person name="Glockner F.O."/>
            <person name="Brachmann A."/>
            <person name="Schuler D."/>
        </authorList>
    </citation>
    <scope>NUCLEOTIDE SEQUENCE [LARGE SCALE GENOMIC DNA]</scope>
    <source>
        <strain evidence="8">TM-1</strain>
    </source>
</reference>
<dbReference type="InterPro" id="IPR015293">
    <property type="entry name" value="BE_C"/>
</dbReference>
<dbReference type="PANTHER" id="PTHR41695">
    <property type="entry name" value="1,4-ALPHA-GLUCAN BRANCHING ENZYME RV3031-RELATED"/>
    <property type="match status" value="1"/>
</dbReference>
<dbReference type="SUPFAM" id="SSF88713">
    <property type="entry name" value="Glycoside hydrolase/deacetylase"/>
    <property type="match status" value="1"/>
</dbReference>
<proteinExistence type="inferred from homology"/>
<comment type="caution">
    <text evidence="8">The sequence shown here is derived from an EMBL/GenBank/DDBJ whole genome shotgun (WGS) entry which is preliminary data.</text>
</comment>
<evidence type="ECO:0000259" key="7">
    <source>
        <dbReference type="Pfam" id="PF09210"/>
    </source>
</evidence>
<dbReference type="Proteomes" id="UP000033423">
    <property type="component" value="Unassembled WGS sequence"/>
</dbReference>
<feature type="active site" description="Nucleophile" evidence="3">
    <location>
        <position position="190"/>
    </location>
</feature>
<comment type="similarity">
    <text evidence="1 5">Belongs to the glycosyl hydrolase 57 family.</text>
</comment>
<name>A0A0F3GQ07_9BACT</name>
<evidence type="ECO:0000256" key="5">
    <source>
        <dbReference type="RuleBase" id="RU361196"/>
    </source>
</evidence>
<keyword evidence="2 5" id="KW-0119">Carbohydrate metabolism</keyword>
<dbReference type="EMBL" id="LACI01001648">
    <property type="protein sequence ID" value="KJU84015.1"/>
    <property type="molecule type" value="Genomic_DNA"/>
</dbReference>